<dbReference type="EMBL" id="JZWV01000635">
    <property type="protein sequence ID" value="KJY29546.1"/>
    <property type="molecule type" value="Genomic_DNA"/>
</dbReference>
<evidence type="ECO:0000313" key="2">
    <source>
        <dbReference type="EMBL" id="KJY29546.1"/>
    </source>
</evidence>
<proteinExistence type="predicted"/>
<protein>
    <submittedName>
        <fullName evidence="2">Uncharacterized protein</fullName>
    </submittedName>
</protein>
<dbReference type="STRING" id="68223.GCA_002028425_06463"/>
<keyword evidence="1" id="KW-1133">Transmembrane helix</keyword>
<accession>A0A0F4J9B1</accession>
<name>A0A0F4J9B1_9ACTN</name>
<comment type="caution">
    <text evidence="2">The sequence shown here is derived from an EMBL/GenBank/DDBJ whole genome shotgun (WGS) entry which is preliminary data.</text>
</comment>
<feature type="transmembrane region" description="Helical" evidence="1">
    <location>
        <begin position="75"/>
        <end position="96"/>
    </location>
</feature>
<dbReference type="PATRIC" id="fig|68223.7.peg.471"/>
<dbReference type="OrthoDB" id="4249739at2"/>
<dbReference type="Proteomes" id="UP000033551">
    <property type="component" value="Unassembled WGS sequence"/>
</dbReference>
<dbReference type="RefSeq" id="WP_045949418.1">
    <property type="nucleotide sequence ID" value="NZ_JZWV01000635.1"/>
</dbReference>
<feature type="transmembrane region" description="Helical" evidence="1">
    <location>
        <begin position="50"/>
        <end position="69"/>
    </location>
</feature>
<sequence length="208" mass="21947">MTERERMTGTVTARPSAAGIVRVWGASLVRRPLRRGPGRGLRHSASTRQLVLVMAVTEAVTAFVFSSLLPPAVRPVHAACELFLILAGLGLVAALLRHPHTVDDEHVALRTGFLGELVLPRSAVRSAAPVVRTVPGRGPRVVPDEPGAVACSVEASVNVVLRLDPPVRLDLGRSGRLDVTTVYTSADFPSELAAAIRGPVRGRSAPGT</sequence>
<keyword evidence="1" id="KW-0472">Membrane</keyword>
<evidence type="ECO:0000313" key="3">
    <source>
        <dbReference type="Proteomes" id="UP000033551"/>
    </source>
</evidence>
<keyword evidence="3" id="KW-1185">Reference proteome</keyword>
<dbReference type="AlphaFoldDB" id="A0A0F4J9B1"/>
<keyword evidence="1" id="KW-0812">Transmembrane</keyword>
<evidence type="ECO:0000256" key="1">
    <source>
        <dbReference type="SAM" id="Phobius"/>
    </source>
</evidence>
<gene>
    <name evidence="2" type="ORF">VR44_22695</name>
</gene>
<organism evidence="2 3">
    <name type="scientific">Streptomyces katrae</name>
    <dbReference type="NCBI Taxonomy" id="68223"/>
    <lineage>
        <taxon>Bacteria</taxon>
        <taxon>Bacillati</taxon>
        <taxon>Actinomycetota</taxon>
        <taxon>Actinomycetes</taxon>
        <taxon>Kitasatosporales</taxon>
        <taxon>Streptomycetaceae</taxon>
        <taxon>Streptomyces</taxon>
    </lineage>
</organism>
<reference evidence="2 3" key="1">
    <citation type="submission" date="2015-02" db="EMBL/GenBank/DDBJ databases">
        <authorList>
            <person name="Ju K.-S."/>
            <person name="Doroghazi J.R."/>
            <person name="Metcalf W."/>
        </authorList>
    </citation>
    <scope>NUCLEOTIDE SEQUENCE [LARGE SCALE GENOMIC DNA]</scope>
    <source>
        <strain evidence="2 3">NRRL ISP-5550</strain>
    </source>
</reference>